<evidence type="ECO:0000313" key="11">
    <source>
        <dbReference type="EMBL" id="VDN48964.1"/>
    </source>
</evidence>
<dbReference type="CDD" id="cd04471">
    <property type="entry name" value="S1_RNase_R"/>
    <property type="match status" value="1"/>
</dbReference>
<dbReference type="Gene3D" id="2.40.50.140">
    <property type="entry name" value="Nucleic acid-binding proteins"/>
    <property type="match status" value="3"/>
</dbReference>
<dbReference type="SMART" id="SM00955">
    <property type="entry name" value="RNB"/>
    <property type="match status" value="1"/>
</dbReference>
<dbReference type="InterPro" id="IPR013223">
    <property type="entry name" value="RNase_B_OB_dom"/>
</dbReference>
<feature type="coiled-coil region" evidence="9">
    <location>
        <begin position="587"/>
        <end position="614"/>
    </location>
</feature>
<dbReference type="SMART" id="SM00357">
    <property type="entry name" value="CSP"/>
    <property type="match status" value="2"/>
</dbReference>
<evidence type="ECO:0000256" key="7">
    <source>
        <dbReference type="ARBA" id="ARBA00022884"/>
    </source>
</evidence>
<dbReference type="PROSITE" id="PS01175">
    <property type="entry name" value="RIBONUCLEASE_II"/>
    <property type="match status" value="1"/>
</dbReference>
<feature type="coiled-coil region" evidence="9">
    <location>
        <begin position="23"/>
        <end position="50"/>
    </location>
</feature>
<dbReference type="PROSITE" id="PS50126">
    <property type="entry name" value="S1"/>
    <property type="match status" value="1"/>
</dbReference>
<name>A0A3P7P0R0_9FIRM</name>
<dbReference type="EMBL" id="LR130778">
    <property type="protein sequence ID" value="VDN48964.1"/>
    <property type="molecule type" value="Genomic_DNA"/>
</dbReference>
<dbReference type="SMART" id="SM00316">
    <property type="entry name" value="S1"/>
    <property type="match status" value="1"/>
</dbReference>
<evidence type="ECO:0000256" key="9">
    <source>
        <dbReference type="SAM" id="Coils"/>
    </source>
</evidence>
<keyword evidence="5 8" id="KW-0378">Hydrolase</keyword>
<dbReference type="Pfam" id="PF08206">
    <property type="entry name" value="OB_RNB"/>
    <property type="match status" value="1"/>
</dbReference>
<dbReference type="PANTHER" id="PTHR23355">
    <property type="entry name" value="RIBONUCLEASE"/>
    <property type="match status" value="1"/>
</dbReference>
<dbReference type="InterPro" id="IPR011129">
    <property type="entry name" value="CSD"/>
</dbReference>
<evidence type="ECO:0000313" key="12">
    <source>
        <dbReference type="Proteomes" id="UP000279029"/>
    </source>
</evidence>
<evidence type="ECO:0000256" key="1">
    <source>
        <dbReference type="ARBA" id="ARBA00001849"/>
    </source>
</evidence>
<evidence type="ECO:0000259" key="10">
    <source>
        <dbReference type="PROSITE" id="PS50126"/>
    </source>
</evidence>
<dbReference type="InterPro" id="IPR012340">
    <property type="entry name" value="NA-bd_OB-fold"/>
</dbReference>
<dbReference type="Pfam" id="PF00773">
    <property type="entry name" value="RNB"/>
    <property type="match status" value="1"/>
</dbReference>
<accession>A0A3P7P0R0</accession>
<dbReference type="OrthoDB" id="9764149at2"/>
<comment type="catalytic activity">
    <reaction evidence="1 8">
        <text>Exonucleolytic cleavage in the 3'- to 5'-direction to yield nucleoside 5'-phosphates.</text>
        <dbReference type="EC" id="3.1.13.1"/>
    </reaction>
</comment>
<evidence type="ECO:0000256" key="2">
    <source>
        <dbReference type="ARBA" id="ARBA00004496"/>
    </source>
</evidence>
<dbReference type="Proteomes" id="UP000279029">
    <property type="component" value="Chromosome"/>
</dbReference>
<dbReference type="HAMAP" id="MF_01895">
    <property type="entry name" value="RNase_R"/>
    <property type="match status" value="1"/>
</dbReference>
<dbReference type="InterPro" id="IPR050180">
    <property type="entry name" value="RNR_Ribonuclease"/>
</dbReference>
<dbReference type="InterPro" id="IPR011805">
    <property type="entry name" value="RNase_R"/>
</dbReference>
<comment type="similarity">
    <text evidence="8">Belongs to the RNR ribonuclease family. RNase R subfamily.</text>
</comment>
<dbReference type="KEGG" id="cbar:PATL70BA_3049"/>
<dbReference type="GO" id="GO:0008859">
    <property type="term" value="F:exoribonuclease II activity"/>
    <property type="evidence" value="ECO:0007669"/>
    <property type="project" value="UniProtKB-UniRule"/>
</dbReference>
<evidence type="ECO:0000256" key="6">
    <source>
        <dbReference type="ARBA" id="ARBA00022839"/>
    </source>
</evidence>
<keyword evidence="12" id="KW-1185">Reference proteome</keyword>
<dbReference type="EC" id="3.1.13.1" evidence="8"/>
<feature type="domain" description="S1 motif" evidence="10">
    <location>
        <begin position="622"/>
        <end position="702"/>
    </location>
</feature>
<dbReference type="GO" id="GO:0005829">
    <property type="term" value="C:cytosol"/>
    <property type="evidence" value="ECO:0007669"/>
    <property type="project" value="TreeGrafter"/>
</dbReference>
<dbReference type="InterPro" id="IPR003029">
    <property type="entry name" value="S1_domain"/>
</dbReference>
<evidence type="ECO:0000256" key="3">
    <source>
        <dbReference type="ARBA" id="ARBA00022490"/>
    </source>
</evidence>
<evidence type="ECO:0000256" key="5">
    <source>
        <dbReference type="ARBA" id="ARBA00022801"/>
    </source>
</evidence>
<dbReference type="InterPro" id="IPR004476">
    <property type="entry name" value="RNase_II/RNase_R"/>
</dbReference>
<protein>
    <recommendedName>
        <fullName evidence="8">Ribonuclease R</fullName>
        <shortName evidence="8">RNase R</shortName>
        <ecNumber evidence="8">3.1.13.1</ecNumber>
    </recommendedName>
</protein>
<dbReference type="RefSeq" id="WP_125138024.1">
    <property type="nucleotide sequence ID" value="NZ_LR130778.1"/>
</dbReference>
<keyword evidence="6 8" id="KW-0269">Exonuclease</keyword>
<dbReference type="SUPFAM" id="SSF50249">
    <property type="entry name" value="Nucleic acid-binding proteins"/>
    <property type="match status" value="4"/>
</dbReference>
<keyword evidence="7 8" id="KW-0694">RNA-binding</keyword>
<proteinExistence type="inferred from homology"/>
<keyword evidence="9" id="KW-0175">Coiled coil</keyword>
<reference evidence="11 12" key="1">
    <citation type="submission" date="2018-09" db="EMBL/GenBank/DDBJ databases">
        <authorList>
            <person name="Postec A."/>
        </authorList>
    </citation>
    <scope>NUCLEOTIDE SEQUENCE [LARGE SCALE GENOMIC DNA]</scope>
    <source>
        <strain evidence="11">70B-A</strain>
    </source>
</reference>
<organism evidence="11 12">
    <name type="scientific">Petrocella atlantisensis</name>
    <dbReference type="NCBI Taxonomy" id="2173034"/>
    <lineage>
        <taxon>Bacteria</taxon>
        <taxon>Bacillati</taxon>
        <taxon>Bacillota</taxon>
        <taxon>Clostridia</taxon>
        <taxon>Lachnospirales</taxon>
        <taxon>Vallitaleaceae</taxon>
        <taxon>Petrocella</taxon>
    </lineage>
</organism>
<keyword evidence="4 8" id="KW-0540">Nuclease</keyword>
<dbReference type="InterPro" id="IPR001900">
    <property type="entry name" value="RNase_II/R"/>
</dbReference>
<comment type="function">
    <text evidence="8">3'-5' exoribonuclease that releases 5'-nucleoside monophosphates and is involved in maturation of structured RNAs.</text>
</comment>
<dbReference type="Pfam" id="PF00575">
    <property type="entry name" value="S1"/>
    <property type="match status" value="1"/>
</dbReference>
<dbReference type="Pfam" id="PF17876">
    <property type="entry name" value="CSD2"/>
    <property type="match status" value="1"/>
</dbReference>
<dbReference type="InterPro" id="IPR040476">
    <property type="entry name" value="CSD2"/>
</dbReference>
<comment type="subcellular location">
    <subcellularLocation>
        <location evidence="2 8">Cytoplasm</location>
    </subcellularLocation>
</comment>
<evidence type="ECO:0000256" key="8">
    <source>
        <dbReference type="HAMAP-Rule" id="MF_01895"/>
    </source>
</evidence>
<keyword evidence="3 8" id="KW-0963">Cytoplasm</keyword>
<dbReference type="NCBIfam" id="TIGR02063">
    <property type="entry name" value="RNase_R"/>
    <property type="match status" value="1"/>
</dbReference>
<evidence type="ECO:0000256" key="4">
    <source>
        <dbReference type="ARBA" id="ARBA00022722"/>
    </source>
</evidence>
<dbReference type="InterPro" id="IPR022966">
    <property type="entry name" value="RNase_II/R_CS"/>
</dbReference>
<dbReference type="GO" id="GO:0006402">
    <property type="term" value="P:mRNA catabolic process"/>
    <property type="evidence" value="ECO:0007669"/>
    <property type="project" value="TreeGrafter"/>
</dbReference>
<dbReference type="GO" id="GO:0003723">
    <property type="term" value="F:RNA binding"/>
    <property type="evidence" value="ECO:0007669"/>
    <property type="project" value="UniProtKB-UniRule"/>
</dbReference>
<dbReference type="AlphaFoldDB" id="A0A3P7P0R0"/>
<sequence>MKIDQKEVLLDLFKDKKYRPLKLKELALLLNLSKNEKKELEQSLQALIQEDKVILTKRGKYMINDAPEPIIGRFVSHPKGFGFVVIEGQDDDIFIPAKYVNTAFHNDTVAIKLLKDSRGKRPEGEIVKVLERGKDTLVGLYEQSDNFGFVRADDKKVQKDIYIAKSNSMMAMKGHKVVVKVTDWGGEDRKPEGKIVEIIGHVDDPDTAILSIVKNLEIPTEFPDSVKKQVLSIPTEVPKDAAEGRLDYRNIQTVTIDGEDAKDLDDAITIEKIEQGYRLGVHIADVSYYVKEGSAMDEEALNRSTSVYLVDRVIPMLPRQLSNGICSLNSGVDRLALSCIMDIDQDGKVFNYTINETIINVDERMTYTAVSGILEKSDPELTERYKDFVDMFHRMEGLAAILRAKRKQRGSIDFDFPEAKVKLDEFGAPTEIYVYERNVATKIIEEFMLLANETVAEHYFWQEIPFVYRNHEEPDNERIQALGKFIYNFGYHIKGKEDVHPKEIQKLLIDIEGSKEEVLISRLALRSMKQAKYEVDCEGHYGLAAKYYSHFTSPIRRYPDLQIHRIIKENLKGKMSDKRISHYKKILPDVTKQNSEYERRAETAERETIKLKKVEYMQRHIGEVFTGVISGVTGWGLYVELPNTIEGLVHVTALNDDYYVHDELKYMYVGERTKKIYALGDLINVKVERCNVEERNIDFSVSEEGPTEVASETLAV</sequence>
<dbReference type="NCBIfam" id="TIGR00358">
    <property type="entry name" value="3_prime_RNase"/>
    <property type="match status" value="1"/>
</dbReference>
<gene>
    <name evidence="8 11" type="primary">rnr</name>
    <name evidence="11" type="ORF">PATL70BA_3049</name>
</gene>
<dbReference type="PANTHER" id="PTHR23355:SF9">
    <property type="entry name" value="DIS3-LIKE EXONUCLEASE 2"/>
    <property type="match status" value="1"/>
</dbReference>